<evidence type="ECO:0000259" key="1">
    <source>
        <dbReference type="Pfam" id="PF10592"/>
    </source>
</evidence>
<dbReference type="EMBL" id="JBHLWB010000003">
    <property type="protein sequence ID" value="MFC0308744.1"/>
    <property type="molecule type" value="Genomic_DNA"/>
</dbReference>
<proteinExistence type="predicted"/>
<feature type="domain" description="Abortive phage infection protein C-terminal" evidence="1">
    <location>
        <begin position="95"/>
        <end position="397"/>
    </location>
</feature>
<accession>A0ABV6GZE9</accession>
<comment type="caution">
    <text evidence="2">The sequence shown here is derived from an EMBL/GenBank/DDBJ whole genome shotgun (WGS) entry which is preliminary data.</text>
</comment>
<dbReference type="RefSeq" id="WP_382369363.1">
    <property type="nucleotide sequence ID" value="NZ_JBHLWB010000003.1"/>
</dbReference>
<dbReference type="Pfam" id="PF10592">
    <property type="entry name" value="AIPR"/>
    <property type="match status" value="1"/>
</dbReference>
<dbReference type="Proteomes" id="UP001589767">
    <property type="component" value="Unassembled WGS sequence"/>
</dbReference>
<dbReference type="InterPro" id="IPR018891">
    <property type="entry name" value="AIPR_C"/>
</dbReference>
<evidence type="ECO:0000313" key="2">
    <source>
        <dbReference type="EMBL" id="MFC0308744.1"/>
    </source>
</evidence>
<gene>
    <name evidence="2" type="ORF">ACFFHK_03355</name>
</gene>
<protein>
    <submittedName>
        <fullName evidence="2">AIPR family protein</fullName>
    </submittedName>
</protein>
<reference evidence="2 3" key="1">
    <citation type="submission" date="2024-09" db="EMBL/GenBank/DDBJ databases">
        <authorList>
            <person name="Sun Q."/>
            <person name="Mori K."/>
        </authorList>
    </citation>
    <scope>NUCLEOTIDE SEQUENCE [LARGE SCALE GENOMIC DNA]</scope>
    <source>
        <strain evidence="2 3">CCM 7539</strain>
    </source>
</reference>
<keyword evidence="3" id="KW-1185">Reference proteome</keyword>
<organism evidence="2 3">
    <name type="scientific">Gallibacterium trehalosifermentans</name>
    <dbReference type="NCBI Taxonomy" id="516935"/>
    <lineage>
        <taxon>Bacteria</taxon>
        <taxon>Pseudomonadati</taxon>
        <taxon>Pseudomonadota</taxon>
        <taxon>Gammaproteobacteria</taxon>
        <taxon>Pasteurellales</taxon>
        <taxon>Pasteurellaceae</taxon>
        <taxon>Gallibacterium</taxon>
    </lineage>
</organism>
<name>A0ABV6GZE9_9PAST</name>
<evidence type="ECO:0000313" key="3">
    <source>
        <dbReference type="Proteomes" id="UP001589767"/>
    </source>
</evidence>
<sequence>MAYSGTAISDDRRNIFTDIEQAFNDSSPESIRCYAYGLSTLHEIHTACSANESIDNEIELINFGHIQKPYKAYYGQINAEKLLELWSQHKHLLVEKNIRRFKGETSVNQSLAKTLDDHPEHFFYFNNGITFLCGSISEVYPRDSNRQKGKFKVQGLSIINGAQTVGVIGNKSSTYYQEHPTWVFATFLSLNGTPDNFSIEVTQARNRQNAVDLEDFASLDDNQVKLKDTLNMAGVTYLIKQGNDDPPNSDTCFNIRELVPLLACTVTGNDWQQYVIAAKSDKKRLFRQIGLTSHREKMKDAYQKLFPDSRTAKEIWRIVQIGRFIAKVVKDRANGEPFDANVNLQAKDILNQGIWLIIHIVFIKHKLQYGNSFFISQEEKQNLSVSIDKVCQNLVNIIQNELWGKSAQAIFENQTDCKTIKDRLMRQLNSGK</sequence>